<feature type="compositionally biased region" description="Low complexity" evidence="9">
    <location>
        <begin position="187"/>
        <end position="196"/>
    </location>
</feature>
<evidence type="ECO:0000256" key="3">
    <source>
        <dbReference type="ARBA" id="ARBA00007710"/>
    </source>
</evidence>
<dbReference type="GO" id="GO:0031966">
    <property type="term" value="C:mitochondrial membrane"/>
    <property type="evidence" value="ECO:0007669"/>
    <property type="project" value="UniProtKB-SubCell"/>
</dbReference>
<dbReference type="AlphaFoldDB" id="A0A1A9WSF6"/>
<organism evidence="10 11">
    <name type="scientific">Glossina brevipalpis</name>
    <dbReference type="NCBI Taxonomy" id="37001"/>
    <lineage>
        <taxon>Eukaryota</taxon>
        <taxon>Metazoa</taxon>
        <taxon>Ecdysozoa</taxon>
        <taxon>Arthropoda</taxon>
        <taxon>Hexapoda</taxon>
        <taxon>Insecta</taxon>
        <taxon>Pterygota</taxon>
        <taxon>Neoptera</taxon>
        <taxon>Endopterygota</taxon>
        <taxon>Diptera</taxon>
        <taxon>Brachycera</taxon>
        <taxon>Muscomorpha</taxon>
        <taxon>Hippoboscoidea</taxon>
        <taxon>Glossinidae</taxon>
        <taxon>Glossina</taxon>
    </lineage>
</organism>
<evidence type="ECO:0000256" key="9">
    <source>
        <dbReference type="SAM" id="MobiDB-lite"/>
    </source>
</evidence>
<reference evidence="10" key="2">
    <citation type="submission" date="2020-05" db="UniProtKB">
        <authorList>
            <consortium name="EnsemblMetazoa"/>
        </authorList>
    </citation>
    <scope>IDENTIFICATION</scope>
    <source>
        <strain evidence="10">IAEA</strain>
    </source>
</reference>
<dbReference type="GO" id="GO:0006915">
    <property type="term" value="P:apoptotic process"/>
    <property type="evidence" value="ECO:0007669"/>
    <property type="project" value="UniProtKB-KW"/>
</dbReference>
<evidence type="ECO:0000256" key="8">
    <source>
        <dbReference type="ARBA" id="ARBA00023136"/>
    </source>
</evidence>
<evidence type="ECO:0000256" key="1">
    <source>
        <dbReference type="ARBA" id="ARBA00004167"/>
    </source>
</evidence>
<evidence type="ECO:0000256" key="6">
    <source>
        <dbReference type="ARBA" id="ARBA00022989"/>
    </source>
</evidence>
<dbReference type="VEuPathDB" id="VectorBase:GBRI030368"/>
<dbReference type="GO" id="GO:0043065">
    <property type="term" value="P:positive regulation of apoptotic process"/>
    <property type="evidence" value="ECO:0007669"/>
    <property type="project" value="InterPro"/>
</dbReference>
<accession>A0A1A9WSF6</accession>
<keyword evidence="5" id="KW-0053">Apoptosis</keyword>
<keyword evidence="6" id="KW-1133">Transmembrane helix</keyword>
<keyword evidence="8" id="KW-0472">Membrane</keyword>
<keyword evidence="7" id="KW-0496">Mitochondrion</keyword>
<reference evidence="11" key="1">
    <citation type="submission" date="2014-03" db="EMBL/GenBank/DDBJ databases">
        <authorList>
            <person name="Aksoy S."/>
            <person name="Warren W."/>
            <person name="Wilson R.K."/>
        </authorList>
    </citation>
    <scope>NUCLEOTIDE SEQUENCE [LARGE SCALE GENOMIC DNA]</scope>
    <source>
        <strain evidence="11">IAEA</strain>
    </source>
</reference>
<evidence type="ECO:0000313" key="10">
    <source>
        <dbReference type="EnsemblMetazoa" id="GBRI030368-PA"/>
    </source>
</evidence>
<dbReference type="STRING" id="37001.A0A1A9WSF6"/>
<evidence type="ECO:0000256" key="7">
    <source>
        <dbReference type="ARBA" id="ARBA00023128"/>
    </source>
</evidence>
<dbReference type="InterPro" id="IPR010548">
    <property type="entry name" value="BNIP3"/>
</dbReference>
<keyword evidence="11" id="KW-1185">Reference proteome</keyword>
<evidence type="ECO:0000256" key="4">
    <source>
        <dbReference type="ARBA" id="ARBA00022692"/>
    </source>
</evidence>
<dbReference type="EnsemblMetazoa" id="GBRI030368-RA">
    <property type="protein sequence ID" value="GBRI030368-PA"/>
    <property type="gene ID" value="GBRI030368"/>
</dbReference>
<dbReference type="Proteomes" id="UP000091820">
    <property type="component" value="Unassembled WGS sequence"/>
</dbReference>
<proteinExistence type="inferred from homology"/>
<name>A0A1A9WSF6_9MUSC</name>
<evidence type="ECO:0000256" key="2">
    <source>
        <dbReference type="ARBA" id="ARBA00004325"/>
    </source>
</evidence>
<comment type="subcellular location">
    <subcellularLocation>
        <location evidence="1">Membrane</location>
        <topology evidence="1">Single-pass membrane protein</topology>
    </subcellularLocation>
    <subcellularLocation>
        <location evidence="2">Mitochondrion membrane</location>
    </subcellularLocation>
</comment>
<dbReference type="GO" id="GO:0042802">
    <property type="term" value="F:identical protein binding"/>
    <property type="evidence" value="ECO:0007669"/>
    <property type="project" value="UniProtKB-ARBA"/>
</dbReference>
<comment type="similarity">
    <text evidence="3">Belongs to the NIP3 family.</text>
</comment>
<protein>
    <submittedName>
        <fullName evidence="10">Uncharacterized protein</fullName>
    </submittedName>
</protein>
<dbReference type="Pfam" id="PF06553">
    <property type="entry name" value="BNIP3"/>
    <property type="match status" value="1"/>
</dbReference>
<keyword evidence="4" id="KW-0812">Transmembrane</keyword>
<sequence>MEENSDSQINECSSIRSEVSATELAAARAEIWLLTKKFSDAQISIENLESLLKLIIDKQSVLLSELYELKRVNAELKEECRMQRDYHTVERNAMIRELHNIKTLFSSRAALLEEATKKNNELTNAVQDAHEKIYVVEDLLGESWIKLSTPATMAGVKSLERITPLPFSNGEKYLRLLPEADRESNPSSHVSSASFTHSRKSPPNSPNTEFYGEDELKNLYINYWHKTAGETQKDTDWLDEWNSRPDQRFPKRLEI</sequence>
<feature type="region of interest" description="Disordered" evidence="9">
    <location>
        <begin position="180"/>
        <end position="211"/>
    </location>
</feature>
<evidence type="ECO:0000256" key="5">
    <source>
        <dbReference type="ARBA" id="ARBA00022703"/>
    </source>
</evidence>
<evidence type="ECO:0000313" key="11">
    <source>
        <dbReference type="Proteomes" id="UP000091820"/>
    </source>
</evidence>